<evidence type="ECO:0000313" key="8">
    <source>
        <dbReference type="Proteomes" id="UP000052015"/>
    </source>
</evidence>
<dbReference type="InterPro" id="IPR018483">
    <property type="entry name" value="Carb_kinase_FGGY_CS"/>
</dbReference>
<comment type="caution">
    <text evidence="7">The sequence shown here is derived from an EMBL/GenBank/DDBJ whole genome shotgun (WGS) entry which is preliminary data.</text>
</comment>
<comment type="similarity">
    <text evidence="1 4">Belongs to the FGGY kinase family.</text>
</comment>
<evidence type="ECO:0000313" key="7">
    <source>
        <dbReference type="EMBL" id="KRQ86378.1"/>
    </source>
</evidence>
<dbReference type="PIRSF" id="PIRSF000538">
    <property type="entry name" value="GlpK"/>
    <property type="match status" value="1"/>
</dbReference>
<proteinExistence type="inferred from homology"/>
<dbReference type="EMBL" id="LKHP01000010">
    <property type="protein sequence ID" value="KRQ86378.1"/>
    <property type="molecule type" value="Genomic_DNA"/>
</dbReference>
<accession>A0A0R3JTP1</accession>
<dbReference type="Pfam" id="PF02782">
    <property type="entry name" value="FGGY_C"/>
    <property type="match status" value="1"/>
</dbReference>
<dbReference type="OrthoDB" id="9805576at2"/>
<name>A0A0R3JTP1_CALMK</name>
<evidence type="ECO:0000256" key="1">
    <source>
        <dbReference type="ARBA" id="ARBA00009156"/>
    </source>
</evidence>
<dbReference type="InterPro" id="IPR018485">
    <property type="entry name" value="FGGY_C"/>
</dbReference>
<dbReference type="CDD" id="cd07770">
    <property type="entry name" value="ASKHA_NBD_FGGY_GntK"/>
    <property type="match status" value="1"/>
</dbReference>
<reference evidence="7 8" key="1">
    <citation type="submission" date="2015-09" db="EMBL/GenBank/DDBJ databases">
        <title>Draft genome sequence of a Caloramator mitchellensis, a moderate thermophile from the Great Artesian Basin of Australia.</title>
        <authorList>
            <person name="Patel B.K."/>
        </authorList>
    </citation>
    <scope>NUCLEOTIDE SEQUENCE [LARGE SCALE GENOMIC DNA]</scope>
    <source>
        <strain evidence="7 8">VF08</strain>
    </source>
</reference>
<dbReference type="SUPFAM" id="SSF53067">
    <property type="entry name" value="Actin-like ATPase domain"/>
    <property type="match status" value="2"/>
</dbReference>
<dbReference type="InterPro" id="IPR043129">
    <property type="entry name" value="ATPase_NBD"/>
</dbReference>
<keyword evidence="2 4" id="KW-0808">Transferase</keyword>
<sequence length="499" mass="56773">MGNYYIGLDIGTTSTKGILFSEKGDAIKKHFKEYPIISNEKDFKEQDPDEIFNAAIIVLKELINGNEEEIKFISFSSMMHSIMAIDKDGNCLTNCIIWADNRSNEYVKRYKENGIGIKYYKKTGTPIHPMSPLYKIMWLKDKQKDIFDRAYKFISIKEYVFYKLFNEFIVDYSIASATGMFNIFDLRWDEEILDDLGLNQSMLSKPVPTTSYVSELKEEYSNILGLKKKIPFIVGASDGCLANLGSGAIFNNTAAVTIGTSGAIRVAFEKPYVDEKARVFSYILTEDKYIVGGAINNGGIVYRWFRDAFAAEEKSLADKLNIDSYELLNDYVKSTPPGSNGILFLPFLSGERAPYWNSELKGAFLGIKNTNDKKDFTRAILEGICFDLRDVFEVIKGFGEINRVYANGGFVRSRDWVQMLSDVMNVEIEVSENYDSSITGAFLLGLLAINKIKNIEESIDYIKLDEKFVPINLNKKIYDDLFVIYRDAINRLMPVLEKL</sequence>
<evidence type="ECO:0000256" key="3">
    <source>
        <dbReference type="ARBA" id="ARBA00022777"/>
    </source>
</evidence>
<dbReference type="Proteomes" id="UP000052015">
    <property type="component" value="Unassembled WGS sequence"/>
</dbReference>
<keyword evidence="3 4" id="KW-0418">Kinase</keyword>
<dbReference type="InterPro" id="IPR018484">
    <property type="entry name" value="FGGY_N"/>
</dbReference>
<dbReference type="AlphaFoldDB" id="A0A0R3JTP1"/>
<feature type="domain" description="Carbohydrate kinase FGGY N-terminal" evidence="5">
    <location>
        <begin position="4"/>
        <end position="245"/>
    </location>
</feature>
<dbReference type="PROSITE" id="PS00445">
    <property type="entry name" value="FGGY_KINASES_2"/>
    <property type="match status" value="1"/>
</dbReference>
<evidence type="ECO:0000256" key="2">
    <source>
        <dbReference type="ARBA" id="ARBA00022679"/>
    </source>
</evidence>
<dbReference type="PATRIC" id="fig|908809.3.peg.1759"/>
<dbReference type="Gene3D" id="3.30.420.40">
    <property type="match status" value="2"/>
</dbReference>
<dbReference type="STRING" id="908809.ABG79_01759"/>
<keyword evidence="8" id="KW-1185">Reference proteome</keyword>
<dbReference type="PANTHER" id="PTHR43095">
    <property type="entry name" value="SUGAR KINASE"/>
    <property type="match status" value="1"/>
</dbReference>
<feature type="domain" description="Carbohydrate kinase FGGY C-terminal" evidence="6">
    <location>
        <begin position="254"/>
        <end position="448"/>
    </location>
</feature>
<protein>
    <submittedName>
        <fullName evidence="7">Xylulose kinase</fullName>
        <ecNumber evidence="7">2.7.1.17</ecNumber>
    </submittedName>
</protein>
<dbReference type="EC" id="2.7.1.17" evidence="7"/>
<organism evidence="7 8">
    <name type="scientific">Caloramator mitchellensis</name>
    <dbReference type="NCBI Taxonomy" id="908809"/>
    <lineage>
        <taxon>Bacteria</taxon>
        <taxon>Bacillati</taxon>
        <taxon>Bacillota</taxon>
        <taxon>Clostridia</taxon>
        <taxon>Eubacteriales</taxon>
        <taxon>Clostridiaceae</taxon>
        <taxon>Caloramator</taxon>
    </lineage>
</organism>
<dbReference type="InterPro" id="IPR000577">
    <property type="entry name" value="Carb_kinase_FGGY"/>
</dbReference>
<dbReference type="GO" id="GO:0004856">
    <property type="term" value="F:D-xylulokinase activity"/>
    <property type="evidence" value="ECO:0007669"/>
    <property type="project" value="UniProtKB-EC"/>
</dbReference>
<dbReference type="RefSeq" id="WP_057979088.1">
    <property type="nucleotide sequence ID" value="NZ_LKHP01000010.1"/>
</dbReference>
<dbReference type="PANTHER" id="PTHR43095:SF2">
    <property type="entry name" value="GLUCONOKINASE"/>
    <property type="match status" value="1"/>
</dbReference>
<dbReference type="Pfam" id="PF00370">
    <property type="entry name" value="FGGY_N"/>
    <property type="match status" value="1"/>
</dbReference>
<evidence type="ECO:0000259" key="6">
    <source>
        <dbReference type="Pfam" id="PF02782"/>
    </source>
</evidence>
<evidence type="ECO:0000256" key="4">
    <source>
        <dbReference type="RuleBase" id="RU003733"/>
    </source>
</evidence>
<evidence type="ECO:0000259" key="5">
    <source>
        <dbReference type="Pfam" id="PF00370"/>
    </source>
</evidence>
<gene>
    <name evidence="7" type="primary">xylB_1</name>
    <name evidence="7" type="ORF">ABG79_01759</name>
</gene>
<dbReference type="InterPro" id="IPR050406">
    <property type="entry name" value="FGGY_Carb_Kinase"/>
</dbReference>